<accession>A0A318DXT2</accession>
<dbReference type="AlphaFoldDB" id="A0A318DXT2"/>
<keyword evidence="3" id="KW-0812">Transmembrane</keyword>
<dbReference type="InterPro" id="IPR005331">
    <property type="entry name" value="Sulfotransferase"/>
</dbReference>
<dbReference type="EMBL" id="QICM01000035">
    <property type="protein sequence ID" value="PXV62283.1"/>
    <property type="molecule type" value="Genomic_DNA"/>
</dbReference>
<keyword evidence="6" id="KW-0472">Membrane</keyword>
<dbReference type="InterPro" id="IPR018011">
    <property type="entry name" value="Carb_sulfotrans_8-10"/>
</dbReference>
<sequence>MKNPYNKYDDKHKCIFIHIPKAAGTSVSYALFGDNIGHRKIKYLKIFNEEKFDEYFKFTFVRNPYSRIVSAYNFLMQGGMHKIDDNWAKENLYQFENFDQFILALKENDIAQKILNWQHFAPQHKYICDYDFNIMVDFIGKLENINKDFNYIKNKLNINSNLSHKNKSKHKHYSEYYTEETKNIVKKLYKKDFDMFGYVYEEKK</sequence>
<evidence type="ECO:0000256" key="4">
    <source>
        <dbReference type="ARBA" id="ARBA00022989"/>
    </source>
</evidence>
<gene>
    <name evidence="8" type="ORF">C8C78_1351</name>
</gene>
<evidence type="ECO:0000256" key="2">
    <source>
        <dbReference type="ARBA" id="ARBA00022679"/>
    </source>
</evidence>
<dbReference type="InterPro" id="IPR027417">
    <property type="entry name" value="P-loop_NTPase"/>
</dbReference>
<evidence type="ECO:0000256" key="6">
    <source>
        <dbReference type="ARBA" id="ARBA00023136"/>
    </source>
</evidence>
<organism evidence="8 9">
    <name type="scientific">Halanaerobium congolense</name>
    <dbReference type="NCBI Taxonomy" id="54121"/>
    <lineage>
        <taxon>Bacteria</taxon>
        <taxon>Bacillati</taxon>
        <taxon>Bacillota</taxon>
        <taxon>Clostridia</taxon>
        <taxon>Halanaerobiales</taxon>
        <taxon>Halanaerobiaceae</taxon>
        <taxon>Halanaerobium</taxon>
    </lineage>
</organism>
<dbReference type="SUPFAM" id="SSF52540">
    <property type="entry name" value="P-loop containing nucleoside triphosphate hydrolases"/>
    <property type="match status" value="1"/>
</dbReference>
<dbReference type="RefSeq" id="WP_258363641.1">
    <property type="nucleotide sequence ID" value="NZ_QICM01000035.1"/>
</dbReference>
<keyword evidence="2 8" id="KW-0808">Transferase</keyword>
<dbReference type="GO" id="GO:0008146">
    <property type="term" value="F:sulfotransferase activity"/>
    <property type="evidence" value="ECO:0007669"/>
    <property type="project" value="InterPro"/>
</dbReference>
<name>A0A318DXT2_9FIRM</name>
<comment type="subcellular location">
    <subcellularLocation>
        <location evidence="1">Golgi apparatus membrane</location>
        <topology evidence="1">Single-pass type II membrane protein</topology>
    </subcellularLocation>
</comment>
<dbReference type="Pfam" id="PF03567">
    <property type="entry name" value="Sulfotransfer_2"/>
    <property type="match status" value="1"/>
</dbReference>
<evidence type="ECO:0000256" key="7">
    <source>
        <dbReference type="ARBA" id="ARBA00023180"/>
    </source>
</evidence>
<dbReference type="GO" id="GO:0016020">
    <property type="term" value="C:membrane"/>
    <property type="evidence" value="ECO:0007669"/>
    <property type="project" value="InterPro"/>
</dbReference>
<evidence type="ECO:0000313" key="8">
    <source>
        <dbReference type="EMBL" id="PXV62283.1"/>
    </source>
</evidence>
<evidence type="ECO:0000256" key="5">
    <source>
        <dbReference type="ARBA" id="ARBA00023034"/>
    </source>
</evidence>
<keyword evidence="7" id="KW-0325">Glycoprotein</keyword>
<reference evidence="8 9" key="1">
    <citation type="submission" date="2018-04" db="EMBL/GenBank/DDBJ databases">
        <title>Subsurface microbial communities from deep shales in Ohio and West Virginia, USA.</title>
        <authorList>
            <person name="Wrighton K."/>
        </authorList>
    </citation>
    <scope>NUCLEOTIDE SEQUENCE [LARGE SCALE GENOMIC DNA]</scope>
    <source>
        <strain evidence="8 9">MSL28</strain>
    </source>
</reference>
<evidence type="ECO:0000256" key="3">
    <source>
        <dbReference type="ARBA" id="ARBA00022692"/>
    </source>
</evidence>
<proteinExistence type="predicted"/>
<dbReference type="Gene3D" id="3.40.50.300">
    <property type="entry name" value="P-loop containing nucleotide triphosphate hydrolases"/>
    <property type="match status" value="1"/>
</dbReference>
<evidence type="ECO:0000313" key="9">
    <source>
        <dbReference type="Proteomes" id="UP000247389"/>
    </source>
</evidence>
<dbReference type="Proteomes" id="UP000247389">
    <property type="component" value="Unassembled WGS sequence"/>
</dbReference>
<evidence type="ECO:0000256" key="1">
    <source>
        <dbReference type="ARBA" id="ARBA00004323"/>
    </source>
</evidence>
<dbReference type="PANTHER" id="PTHR12137:SF54">
    <property type="entry name" value="CARBOHYDRATE SULFOTRANSFERASE"/>
    <property type="match status" value="1"/>
</dbReference>
<keyword evidence="5" id="KW-0333">Golgi apparatus</keyword>
<protein>
    <submittedName>
        <fullName evidence="8">Sulfotransferase family protein</fullName>
    </submittedName>
</protein>
<dbReference type="PANTHER" id="PTHR12137">
    <property type="entry name" value="CARBOHYDRATE SULFOTRANSFERASE"/>
    <property type="match status" value="1"/>
</dbReference>
<comment type="caution">
    <text evidence="8">The sequence shown here is derived from an EMBL/GenBank/DDBJ whole genome shotgun (WGS) entry which is preliminary data.</text>
</comment>
<keyword evidence="4" id="KW-1133">Transmembrane helix</keyword>
<dbReference type="GO" id="GO:0016051">
    <property type="term" value="P:carbohydrate biosynthetic process"/>
    <property type="evidence" value="ECO:0007669"/>
    <property type="project" value="InterPro"/>
</dbReference>